<comment type="caution">
    <text evidence="2">The sequence shown here is derived from an EMBL/GenBank/DDBJ whole genome shotgun (WGS) entry which is preliminary data.</text>
</comment>
<evidence type="ECO:0000256" key="1">
    <source>
        <dbReference type="SAM" id="MobiDB-lite"/>
    </source>
</evidence>
<protein>
    <submittedName>
        <fullName evidence="2">Uncharacterized protein</fullName>
    </submittedName>
</protein>
<reference evidence="2 3" key="1">
    <citation type="submission" date="2017-09" db="EMBL/GenBank/DDBJ databases">
        <title>Genome sequences of Natrinema ejinorence JCM 13890T.</title>
        <authorList>
            <person name="Roh S.W."/>
            <person name="Kim Y.B."/>
            <person name="Kim J.Y."/>
        </authorList>
    </citation>
    <scope>NUCLEOTIDE SEQUENCE [LARGE SCALE GENOMIC DNA]</scope>
    <source>
        <strain evidence="2 3">JCM 13890</strain>
    </source>
</reference>
<keyword evidence="3" id="KW-1185">Reference proteome</keyword>
<gene>
    <name evidence="2" type="ORF">CP557_07360</name>
</gene>
<evidence type="ECO:0000313" key="3">
    <source>
        <dbReference type="Proteomes" id="UP000219689"/>
    </source>
</evidence>
<evidence type="ECO:0000313" key="2">
    <source>
        <dbReference type="EMBL" id="PCR90371.1"/>
    </source>
</evidence>
<dbReference type="AlphaFoldDB" id="A0A2A5QU45"/>
<accession>A0A2A5QU45</accession>
<name>A0A2A5QU45_9EURY</name>
<organism evidence="2 3">
    <name type="scientific">Natrinema ejinorense</name>
    <dbReference type="NCBI Taxonomy" id="373386"/>
    <lineage>
        <taxon>Archaea</taxon>
        <taxon>Methanobacteriati</taxon>
        <taxon>Methanobacteriota</taxon>
        <taxon>Stenosarchaea group</taxon>
        <taxon>Halobacteria</taxon>
        <taxon>Halobacteriales</taxon>
        <taxon>Natrialbaceae</taxon>
        <taxon>Natrinema</taxon>
    </lineage>
</organism>
<proteinExistence type="predicted"/>
<dbReference type="Proteomes" id="UP000219689">
    <property type="component" value="Unassembled WGS sequence"/>
</dbReference>
<sequence>MSFPDICVDMTDKFEERINHLEERAGPSIESDDLPDGHVDPGSYYTNDDGDWNHERQMEHLLSTRGPAKVATHALDELNTIEYNIEALETNFLKLYQWAVEGEEITSEEKAHLESIAREIRTGHGYVDDTEPQMADAVRTALVVLGELTDVEHDRPDE</sequence>
<feature type="region of interest" description="Disordered" evidence="1">
    <location>
        <begin position="23"/>
        <end position="50"/>
    </location>
</feature>
<dbReference type="EMBL" id="NXNI01000001">
    <property type="protein sequence ID" value="PCR90371.1"/>
    <property type="molecule type" value="Genomic_DNA"/>
</dbReference>